<dbReference type="CDD" id="cd01949">
    <property type="entry name" value="GGDEF"/>
    <property type="match status" value="1"/>
</dbReference>
<dbReference type="InterPro" id="IPR011006">
    <property type="entry name" value="CheY-like_superfamily"/>
</dbReference>
<name>A0A2X1AE62_9BACI</name>
<dbReference type="CDD" id="cd17574">
    <property type="entry name" value="REC_OmpR"/>
    <property type="match status" value="1"/>
</dbReference>
<dbReference type="GO" id="GO:0005886">
    <property type="term" value="C:plasma membrane"/>
    <property type="evidence" value="ECO:0007669"/>
    <property type="project" value="TreeGrafter"/>
</dbReference>
<dbReference type="GO" id="GO:0052621">
    <property type="term" value="F:diguanylate cyclase activity"/>
    <property type="evidence" value="ECO:0007669"/>
    <property type="project" value="TreeGrafter"/>
</dbReference>
<evidence type="ECO:0000256" key="1">
    <source>
        <dbReference type="PROSITE-ProRule" id="PRU00169"/>
    </source>
</evidence>
<dbReference type="Gene3D" id="3.30.70.270">
    <property type="match status" value="1"/>
</dbReference>
<evidence type="ECO:0000259" key="3">
    <source>
        <dbReference type="PROSITE" id="PS50887"/>
    </source>
</evidence>
<reference evidence="4 5" key="1">
    <citation type="submission" date="2018-06" db="EMBL/GenBank/DDBJ databases">
        <authorList>
            <consortium name="Pathogen Informatics"/>
            <person name="Doyle S."/>
        </authorList>
    </citation>
    <scope>NUCLEOTIDE SEQUENCE [LARGE SCALE GENOMIC DNA]</scope>
    <source>
        <strain evidence="4 5">NCTC7582</strain>
    </source>
</reference>
<gene>
    <name evidence="4" type="primary">pleD_5</name>
    <name evidence="4" type="ORF">NCTC7582_04946</name>
</gene>
<evidence type="ECO:0000313" key="5">
    <source>
        <dbReference type="Proteomes" id="UP000251431"/>
    </source>
</evidence>
<dbReference type="PROSITE" id="PS50887">
    <property type="entry name" value="GGDEF"/>
    <property type="match status" value="1"/>
</dbReference>
<dbReference type="SUPFAM" id="SSF52172">
    <property type="entry name" value="CheY-like"/>
    <property type="match status" value="2"/>
</dbReference>
<dbReference type="Pfam" id="PF00072">
    <property type="entry name" value="Response_reg"/>
    <property type="match status" value="2"/>
</dbReference>
<accession>A0A2X1AE62</accession>
<dbReference type="PANTHER" id="PTHR45138">
    <property type="entry name" value="REGULATORY COMPONENTS OF SENSORY TRANSDUCTION SYSTEM"/>
    <property type="match status" value="1"/>
</dbReference>
<dbReference type="InterPro" id="IPR043128">
    <property type="entry name" value="Rev_trsase/Diguanyl_cyclase"/>
</dbReference>
<dbReference type="GO" id="GO:0000160">
    <property type="term" value="P:phosphorelay signal transduction system"/>
    <property type="evidence" value="ECO:0007669"/>
    <property type="project" value="InterPro"/>
</dbReference>
<dbReference type="InterPro" id="IPR029787">
    <property type="entry name" value="Nucleotide_cyclase"/>
</dbReference>
<evidence type="ECO:0000313" key="4">
    <source>
        <dbReference type="EMBL" id="SPU38972.1"/>
    </source>
</evidence>
<dbReference type="Pfam" id="PF00990">
    <property type="entry name" value="GGDEF"/>
    <property type="match status" value="1"/>
</dbReference>
<dbReference type="InterPro" id="IPR001789">
    <property type="entry name" value="Sig_transdc_resp-reg_receiver"/>
</dbReference>
<feature type="domain" description="GGDEF" evidence="3">
    <location>
        <begin position="269"/>
        <end position="402"/>
    </location>
</feature>
<dbReference type="PANTHER" id="PTHR45138:SF9">
    <property type="entry name" value="DIGUANYLATE CYCLASE DGCM-RELATED"/>
    <property type="match status" value="1"/>
</dbReference>
<dbReference type="InterPro" id="IPR000160">
    <property type="entry name" value="GGDEF_dom"/>
</dbReference>
<dbReference type="InterPro" id="IPR036641">
    <property type="entry name" value="HPT_dom_sf"/>
</dbReference>
<dbReference type="GO" id="GO:1902201">
    <property type="term" value="P:negative regulation of bacterial-type flagellum-dependent cell motility"/>
    <property type="evidence" value="ECO:0007669"/>
    <property type="project" value="TreeGrafter"/>
</dbReference>
<dbReference type="InterPro" id="IPR050469">
    <property type="entry name" value="Diguanylate_Cyclase"/>
</dbReference>
<sequence length="543" mass="62890">METAKYHRMVYTRICENLQKWDNSDFVREDELYSFLHTLKGTAGSIGLHELTSIAREKLELLNEDSNKQWTQSEWKKFLAPFIESVHFYKENDSMTQHMEHPTTIIKNPAKQDFILIIDDDVVFISYLKNVLEKKGYSVIAAHNGKRGLALIYELQPSIVFLDIMLPDSNGFSILDNIKKTKKELMFVTVISSNDCKENRIRTLEMGAMDFMAKPIDEELLIAYVSNRLVYKRELEQAIVIDELTQIYNRKFMESQMKLFIKHHQQNKEHFSIAMIDLDYFKKVNDTYGHLVGDEVLKGFASLVKELKGAEEIACRYGGEEFVILMPRATKKEAFIFIEKLRTSMEKKTFTANGTSFHVTFSSGIAEATSTNLHPKKMLEEADQALYTAKQLGRNQTIIFDNVAAVEKRKVKIKIVVIDDVYIIRDLITNHFKHLEENEDYRIETLSFPDGISFLESNWYDPGCKYIILLDWILPQMDGIEVLSKIREQHASSNVIVSMLTSRVGEEYVMKAFINGADDYIVKPFNVAEVSERIVRLIHQMFL</sequence>
<feature type="modified residue" description="4-aspartylphosphate" evidence="1">
    <location>
        <position position="163"/>
    </location>
</feature>
<feature type="domain" description="Response regulatory" evidence="2">
    <location>
        <begin position="414"/>
        <end position="538"/>
    </location>
</feature>
<dbReference type="Gene3D" id="3.40.50.2300">
    <property type="match status" value="2"/>
</dbReference>
<dbReference type="CDD" id="cd00156">
    <property type="entry name" value="REC"/>
    <property type="match status" value="1"/>
</dbReference>
<protein>
    <submittedName>
        <fullName evidence="4">Signal transduction diguanylate cyclase</fullName>
    </submittedName>
</protein>
<dbReference type="PROSITE" id="PS50110">
    <property type="entry name" value="RESPONSE_REGULATORY"/>
    <property type="match status" value="2"/>
</dbReference>
<dbReference type="EMBL" id="UAQE01000004">
    <property type="protein sequence ID" value="SPU38972.1"/>
    <property type="molecule type" value="Genomic_DNA"/>
</dbReference>
<evidence type="ECO:0000259" key="2">
    <source>
        <dbReference type="PROSITE" id="PS50110"/>
    </source>
</evidence>
<dbReference type="FunFam" id="3.30.70.270:FF:000001">
    <property type="entry name" value="Diguanylate cyclase domain protein"/>
    <property type="match status" value="1"/>
</dbReference>
<proteinExistence type="predicted"/>
<dbReference type="AlphaFoldDB" id="A0A2X1AE62"/>
<dbReference type="RefSeq" id="WP_112118714.1">
    <property type="nucleotide sequence ID" value="NZ_UAQE01000004.1"/>
</dbReference>
<dbReference type="Proteomes" id="UP000251431">
    <property type="component" value="Unassembled WGS sequence"/>
</dbReference>
<organism evidence="4 5">
    <name type="scientific">Lysinibacillus capsici</name>
    <dbReference type="NCBI Taxonomy" id="2115968"/>
    <lineage>
        <taxon>Bacteria</taxon>
        <taxon>Bacillati</taxon>
        <taxon>Bacillota</taxon>
        <taxon>Bacilli</taxon>
        <taxon>Bacillales</taxon>
        <taxon>Bacillaceae</taxon>
        <taxon>Lysinibacillus</taxon>
    </lineage>
</organism>
<dbReference type="SMART" id="SM00267">
    <property type="entry name" value="GGDEF"/>
    <property type="match status" value="1"/>
</dbReference>
<dbReference type="SMART" id="SM00448">
    <property type="entry name" value="REC"/>
    <property type="match status" value="2"/>
</dbReference>
<feature type="modified residue" description="4-aspartylphosphate" evidence="1">
    <location>
        <position position="471"/>
    </location>
</feature>
<feature type="domain" description="Response regulatory" evidence="2">
    <location>
        <begin position="114"/>
        <end position="229"/>
    </location>
</feature>
<dbReference type="NCBIfam" id="TIGR00254">
    <property type="entry name" value="GGDEF"/>
    <property type="match status" value="1"/>
</dbReference>
<dbReference type="SUPFAM" id="SSF47226">
    <property type="entry name" value="Histidine-containing phosphotransfer domain, HPT domain"/>
    <property type="match status" value="1"/>
</dbReference>
<dbReference type="SUPFAM" id="SSF55073">
    <property type="entry name" value="Nucleotide cyclase"/>
    <property type="match status" value="1"/>
</dbReference>
<dbReference type="GO" id="GO:0043709">
    <property type="term" value="P:cell adhesion involved in single-species biofilm formation"/>
    <property type="evidence" value="ECO:0007669"/>
    <property type="project" value="TreeGrafter"/>
</dbReference>
<keyword evidence="1" id="KW-0597">Phosphoprotein</keyword>